<dbReference type="InterPro" id="IPR018143">
    <property type="entry name" value="Folate_rcpt-like"/>
</dbReference>
<dbReference type="Pfam" id="PF03024">
    <property type="entry name" value="Folate_rec"/>
    <property type="match status" value="1"/>
</dbReference>
<organism evidence="5">
    <name type="scientific">Noctiluca scintillans</name>
    <name type="common">Sea sparkle</name>
    <name type="synonym">Red tide dinoflagellate</name>
    <dbReference type="NCBI Taxonomy" id="2966"/>
    <lineage>
        <taxon>Eukaryota</taxon>
        <taxon>Sar</taxon>
        <taxon>Alveolata</taxon>
        <taxon>Dinophyceae</taxon>
        <taxon>Noctilucales</taxon>
        <taxon>Noctilucaceae</taxon>
        <taxon>Noctiluca</taxon>
    </lineage>
</organism>
<protein>
    <recommendedName>
        <fullName evidence="4">Folate receptor-like domain-containing protein</fullName>
    </recommendedName>
</protein>
<proteinExistence type="predicted"/>
<evidence type="ECO:0000256" key="3">
    <source>
        <dbReference type="SAM" id="SignalP"/>
    </source>
</evidence>
<feature type="signal peptide" evidence="3">
    <location>
        <begin position="1"/>
        <end position="29"/>
    </location>
</feature>
<dbReference type="InterPro" id="IPR053305">
    <property type="entry name" value="Folate-binding_rcpt-like"/>
</dbReference>
<evidence type="ECO:0000313" key="5">
    <source>
        <dbReference type="EMBL" id="CAD8851677.1"/>
    </source>
</evidence>
<feature type="chain" id="PRO_5031018058" description="Folate receptor-like domain-containing protein" evidence="3">
    <location>
        <begin position="30"/>
        <end position="256"/>
    </location>
</feature>
<keyword evidence="1 3" id="KW-0732">Signal</keyword>
<evidence type="ECO:0000256" key="2">
    <source>
        <dbReference type="ARBA" id="ARBA00023157"/>
    </source>
</evidence>
<sequence length="256" mass="28108">MFQFSTLNRRALLVFVFQWHLGRLDDAEGELCSRALGFNDSQGPKDRFKQDLLFCTEHHKNTCCERNHTRQVLAWYAHFSHDRSADCGLMGRLGGCSFCDGDVGSGVKSRLQSVVLCPAFCEQWYKSCADDFFSRGSSGSLQPCGSALVCSPLREITQDAATFCSSVGSFEVADSDDLDICYDGVPAATSLGKAPKAPWTKPVPVPPSLWTRISLWFDSTLRGLASGRASTLEDYVPSLIIGLGAFVVVWYMCRGA</sequence>
<name>A0A7S1AEP3_NOCSC</name>
<evidence type="ECO:0000259" key="4">
    <source>
        <dbReference type="Pfam" id="PF03024"/>
    </source>
</evidence>
<keyword evidence="2" id="KW-1015">Disulfide bond</keyword>
<feature type="domain" description="Folate receptor-like" evidence="4">
    <location>
        <begin position="40"/>
        <end position="173"/>
    </location>
</feature>
<reference evidence="5" key="1">
    <citation type="submission" date="2021-01" db="EMBL/GenBank/DDBJ databases">
        <authorList>
            <person name="Corre E."/>
            <person name="Pelletier E."/>
            <person name="Niang G."/>
            <person name="Scheremetjew M."/>
            <person name="Finn R."/>
            <person name="Kale V."/>
            <person name="Holt S."/>
            <person name="Cochrane G."/>
            <person name="Meng A."/>
            <person name="Brown T."/>
            <person name="Cohen L."/>
        </authorList>
    </citation>
    <scope>NUCLEOTIDE SEQUENCE</scope>
</reference>
<gene>
    <name evidence="5" type="ORF">NSCI0253_LOCUS26027</name>
</gene>
<dbReference type="EMBL" id="HBFQ01036932">
    <property type="protein sequence ID" value="CAD8851677.1"/>
    <property type="molecule type" value="Transcribed_RNA"/>
</dbReference>
<dbReference type="AlphaFoldDB" id="A0A7S1AEP3"/>
<accession>A0A7S1AEP3</accession>
<dbReference type="PANTHER" id="PTHR37390">
    <property type="entry name" value="OS02G0592500 PROTEIN"/>
    <property type="match status" value="1"/>
</dbReference>
<evidence type="ECO:0000256" key="1">
    <source>
        <dbReference type="ARBA" id="ARBA00022729"/>
    </source>
</evidence>
<dbReference type="PANTHER" id="PTHR37390:SF1">
    <property type="entry name" value="FOLATE-BINDING PROTEIN 1"/>
    <property type="match status" value="1"/>
</dbReference>